<feature type="transmembrane region" description="Helical" evidence="1">
    <location>
        <begin position="93"/>
        <end position="114"/>
    </location>
</feature>
<dbReference type="AlphaFoldDB" id="A0AA40VRV3"/>
<sequence length="190" mass="20756">MFIDYITLMLINMVAGLVLLADYVNRGIDSPNQKQWIPGFGITGALALTTGLHMIFTWPVTGSFNITFGETSVLFGILFVAAAIALSQSWDLLTIAIYAFFAGLVAIVLGIRIINLNLTRQPLLSGIGFILTGLGGVCAAPTLYWKTNRTWRLIGAAVLIVAALIWAFTGYLAYWNHLESFGKWVPAPMR</sequence>
<keyword evidence="3" id="KW-1185">Reference proteome</keyword>
<gene>
    <name evidence="2" type="ORF">FNW02_17290</name>
</gene>
<dbReference type="Pfam" id="PF06168">
    <property type="entry name" value="DUF981"/>
    <property type="match status" value="1"/>
</dbReference>
<dbReference type="EMBL" id="VJXY01000018">
    <property type="protein sequence ID" value="MBD6617532.1"/>
    <property type="molecule type" value="Genomic_DNA"/>
</dbReference>
<dbReference type="Proteomes" id="UP001165986">
    <property type="component" value="Unassembled WGS sequence"/>
</dbReference>
<feature type="transmembrane region" description="Helical" evidence="1">
    <location>
        <begin position="64"/>
        <end position="86"/>
    </location>
</feature>
<feature type="transmembrane region" description="Helical" evidence="1">
    <location>
        <begin position="36"/>
        <end position="58"/>
    </location>
</feature>
<name>A0AA40VRV3_9NOST</name>
<evidence type="ECO:0000256" key="1">
    <source>
        <dbReference type="SAM" id="Phobius"/>
    </source>
</evidence>
<proteinExistence type="predicted"/>
<evidence type="ECO:0000313" key="3">
    <source>
        <dbReference type="Proteomes" id="UP001165986"/>
    </source>
</evidence>
<keyword evidence="1" id="KW-0472">Membrane</keyword>
<accession>A0AA40VRV3</accession>
<reference evidence="2" key="1">
    <citation type="submission" date="2019-07" db="EMBL/GenBank/DDBJ databases">
        <title>Toxilogical consequences of a new and cryptic species of cyanobacteria (Komarekiella delphini-convector) recovered from the epidermis of a bottlenose dolphin and 1500 ft. in the air.</title>
        <authorList>
            <person name="Brown A.O."/>
            <person name="Dvorak P."/>
            <person name="Villanueva C.D."/>
            <person name="Foss A.J."/>
            <person name="Garvey A.D."/>
            <person name="Gibson Q.A."/>
            <person name="Johansen J.R."/>
            <person name="Casamatta D.A."/>
        </authorList>
    </citation>
    <scope>NUCLEOTIDE SEQUENCE</scope>
    <source>
        <strain evidence="2">SJRDD-AB1</strain>
    </source>
</reference>
<comment type="caution">
    <text evidence="2">The sequence shown here is derived from an EMBL/GenBank/DDBJ whole genome shotgun (WGS) entry which is preliminary data.</text>
</comment>
<keyword evidence="1" id="KW-1133">Transmembrane helix</keyword>
<evidence type="ECO:0000313" key="2">
    <source>
        <dbReference type="EMBL" id="MBD6617532.1"/>
    </source>
</evidence>
<dbReference type="RefSeq" id="WP_191758757.1">
    <property type="nucleotide sequence ID" value="NZ_VJXY01000018.1"/>
</dbReference>
<feature type="transmembrane region" description="Helical" evidence="1">
    <location>
        <begin position="6"/>
        <end position="24"/>
    </location>
</feature>
<organism evidence="2 3">
    <name type="scientific">Komarekiella delphini-convector SJRDD-AB1</name>
    <dbReference type="NCBI Taxonomy" id="2593771"/>
    <lineage>
        <taxon>Bacteria</taxon>
        <taxon>Bacillati</taxon>
        <taxon>Cyanobacteriota</taxon>
        <taxon>Cyanophyceae</taxon>
        <taxon>Nostocales</taxon>
        <taxon>Nostocaceae</taxon>
        <taxon>Komarekiella</taxon>
        <taxon>Komarekiella delphini-convector</taxon>
    </lineage>
</organism>
<dbReference type="InterPro" id="IPR009324">
    <property type="entry name" value="DUF981"/>
</dbReference>
<feature type="transmembrane region" description="Helical" evidence="1">
    <location>
        <begin position="126"/>
        <end position="144"/>
    </location>
</feature>
<keyword evidence="1" id="KW-0812">Transmembrane</keyword>
<protein>
    <submittedName>
        <fullName evidence="2">DUF981 domain-containing protein</fullName>
    </submittedName>
</protein>
<feature type="transmembrane region" description="Helical" evidence="1">
    <location>
        <begin position="151"/>
        <end position="174"/>
    </location>
</feature>